<evidence type="ECO:0000256" key="1">
    <source>
        <dbReference type="SAM" id="MobiDB-lite"/>
    </source>
</evidence>
<sequence length="150" mass="17106">MERIGPSPAITQSRHGNGLPIGEKRRIWFPVRFGRRAEQSGAERSEAKQSSIAERQPPSRHPPRSRGNLPRQSMPRNWEFYNIFGSEPVSLGEEPRHARKEREGQTDRWKNSGEGRTTGYTEEPEGQQPLGKIDILFLRAAPRQMKNAHG</sequence>
<dbReference type="AlphaFoldDB" id="A0AA40GFP5"/>
<keyword evidence="3" id="KW-1185">Reference proteome</keyword>
<proteinExistence type="predicted"/>
<protein>
    <submittedName>
        <fullName evidence="2">Uncharacterized protein</fullName>
    </submittedName>
</protein>
<gene>
    <name evidence="2" type="ORF">K0M31_001534</name>
</gene>
<feature type="region of interest" description="Disordered" evidence="1">
    <location>
        <begin position="86"/>
        <end position="131"/>
    </location>
</feature>
<feature type="compositionally biased region" description="Basic and acidic residues" evidence="1">
    <location>
        <begin position="35"/>
        <end position="47"/>
    </location>
</feature>
<feature type="region of interest" description="Disordered" evidence="1">
    <location>
        <begin position="1"/>
        <end position="74"/>
    </location>
</feature>
<accession>A0AA40GFP5</accession>
<evidence type="ECO:0000313" key="2">
    <source>
        <dbReference type="EMBL" id="KAK1137006.1"/>
    </source>
</evidence>
<reference evidence="2" key="1">
    <citation type="submission" date="2021-10" db="EMBL/GenBank/DDBJ databases">
        <title>Melipona bicolor Genome sequencing and assembly.</title>
        <authorList>
            <person name="Araujo N.S."/>
            <person name="Arias M.C."/>
        </authorList>
    </citation>
    <scope>NUCLEOTIDE SEQUENCE</scope>
    <source>
        <strain evidence="2">USP_2M_L1-L4_2017</strain>
        <tissue evidence="2">Whole body</tissue>
    </source>
</reference>
<comment type="caution">
    <text evidence="2">The sequence shown here is derived from an EMBL/GenBank/DDBJ whole genome shotgun (WGS) entry which is preliminary data.</text>
</comment>
<evidence type="ECO:0000313" key="3">
    <source>
        <dbReference type="Proteomes" id="UP001177670"/>
    </source>
</evidence>
<name>A0AA40GFP5_9HYME</name>
<dbReference type="Proteomes" id="UP001177670">
    <property type="component" value="Unassembled WGS sequence"/>
</dbReference>
<dbReference type="EMBL" id="JAHYIQ010000001">
    <property type="protein sequence ID" value="KAK1137006.1"/>
    <property type="molecule type" value="Genomic_DNA"/>
</dbReference>
<organism evidence="2 3">
    <name type="scientific">Melipona bicolor</name>
    <dbReference type="NCBI Taxonomy" id="60889"/>
    <lineage>
        <taxon>Eukaryota</taxon>
        <taxon>Metazoa</taxon>
        <taxon>Ecdysozoa</taxon>
        <taxon>Arthropoda</taxon>
        <taxon>Hexapoda</taxon>
        <taxon>Insecta</taxon>
        <taxon>Pterygota</taxon>
        <taxon>Neoptera</taxon>
        <taxon>Endopterygota</taxon>
        <taxon>Hymenoptera</taxon>
        <taxon>Apocrita</taxon>
        <taxon>Aculeata</taxon>
        <taxon>Apoidea</taxon>
        <taxon>Anthophila</taxon>
        <taxon>Apidae</taxon>
        <taxon>Melipona</taxon>
    </lineage>
</organism>
<feature type="compositionally biased region" description="Basic and acidic residues" evidence="1">
    <location>
        <begin position="93"/>
        <end position="113"/>
    </location>
</feature>